<dbReference type="PANTHER" id="PTHR31751:SF42">
    <property type="entry name" value="PROTEIN CBG10204"/>
    <property type="match status" value="1"/>
</dbReference>
<dbReference type="PANTHER" id="PTHR31751">
    <property type="entry name" value="SI:CH211-108C17.2-RELATED-RELATED"/>
    <property type="match status" value="1"/>
</dbReference>
<protein>
    <submittedName>
        <fullName evidence="3">Uncharacterized protein LOC116292113</fullName>
    </submittedName>
</protein>
<name>A0A6P8HK07_ACTTE</name>
<dbReference type="RefSeq" id="XP_031555223.1">
    <property type="nucleotide sequence ID" value="XM_031699363.1"/>
</dbReference>
<evidence type="ECO:0000313" key="2">
    <source>
        <dbReference type="Proteomes" id="UP000515163"/>
    </source>
</evidence>
<dbReference type="KEGG" id="aten:116292113"/>
<organism evidence="2 3">
    <name type="scientific">Actinia tenebrosa</name>
    <name type="common">Australian red waratah sea anemone</name>
    <dbReference type="NCBI Taxonomy" id="6105"/>
    <lineage>
        <taxon>Eukaryota</taxon>
        <taxon>Metazoa</taxon>
        <taxon>Cnidaria</taxon>
        <taxon>Anthozoa</taxon>
        <taxon>Hexacorallia</taxon>
        <taxon>Actiniaria</taxon>
        <taxon>Actiniidae</taxon>
        <taxon>Actinia</taxon>
    </lineage>
</organism>
<reference evidence="3" key="1">
    <citation type="submission" date="2025-08" db="UniProtKB">
        <authorList>
            <consortium name="RefSeq"/>
        </authorList>
    </citation>
    <scope>IDENTIFICATION</scope>
    <source>
        <tissue evidence="3">Tentacle</tissue>
    </source>
</reference>
<accession>A0A6P8HK07</accession>
<dbReference type="AlphaFoldDB" id="A0A6P8HK07"/>
<proteinExistence type="predicted"/>
<feature type="region of interest" description="Disordered" evidence="1">
    <location>
        <begin position="1"/>
        <end position="40"/>
    </location>
</feature>
<dbReference type="Proteomes" id="UP000515163">
    <property type="component" value="Unplaced"/>
</dbReference>
<dbReference type="InParanoid" id="A0A6P8HK07"/>
<feature type="compositionally biased region" description="Acidic residues" evidence="1">
    <location>
        <begin position="17"/>
        <end position="32"/>
    </location>
</feature>
<dbReference type="GeneID" id="116292113"/>
<sequence length="171" mass="19205">MEEEPDFSSDANYNTEMESETDPETENEDAQEEESRVFSDDENLRTQPKFIVFWSQLLLLFRFCHTCKADGPLIEAKQVGTMVVVTSTCGNKNCHSRVVVWKSQPNMTGTKIPAGNFLLSFAILLSGASASKTIQMFKHMGLCCFSLATFFKHQNLSTSMIFNVIPVLLLC</sequence>
<evidence type="ECO:0000313" key="3">
    <source>
        <dbReference type="RefSeq" id="XP_031555223.1"/>
    </source>
</evidence>
<keyword evidence="2" id="KW-1185">Reference proteome</keyword>
<dbReference type="OrthoDB" id="5989182at2759"/>
<evidence type="ECO:0000256" key="1">
    <source>
        <dbReference type="SAM" id="MobiDB-lite"/>
    </source>
</evidence>
<gene>
    <name evidence="3" type="primary">LOC116292113</name>
</gene>